<dbReference type="Proteomes" id="UP001140096">
    <property type="component" value="Unassembled WGS sequence"/>
</dbReference>
<reference evidence="1" key="1">
    <citation type="submission" date="2022-07" db="EMBL/GenBank/DDBJ databases">
        <title>Phylogenomic reconstructions and comparative analyses of Kickxellomycotina fungi.</title>
        <authorList>
            <person name="Reynolds N.K."/>
            <person name="Stajich J.E."/>
            <person name="Barry K."/>
            <person name="Grigoriev I.V."/>
            <person name="Crous P."/>
            <person name="Smith M.E."/>
        </authorList>
    </citation>
    <scope>NUCLEOTIDE SEQUENCE</scope>
    <source>
        <strain evidence="1">CBS 102833</strain>
    </source>
</reference>
<sequence length="147" mass="15563">MAVDGGSALSSAVVDTLFRNCRFSLRIPNSGDCTLASGSQWTLEEVMGGVPPRGCLYYGERVPAFVAAIVPNLEHLRWALAASMHRIEAPELSQGELALNTDECKQFFSMLSFCVTAFEATIAPLGSPSGSSAPRQPRLLGVSGEAA</sequence>
<keyword evidence="2" id="KW-1185">Reference proteome</keyword>
<name>A0ACC1LJB4_9FUNG</name>
<gene>
    <name evidence="1" type="ORF">H4S07_003252</name>
</gene>
<proteinExistence type="predicted"/>
<feature type="non-terminal residue" evidence="1">
    <location>
        <position position="147"/>
    </location>
</feature>
<organism evidence="1 2">
    <name type="scientific">Coemansia furcata</name>
    <dbReference type="NCBI Taxonomy" id="417177"/>
    <lineage>
        <taxon>Eukaryota</taxon>
        <taxon>Fungi</taxon>
        <taxon>Fungi incertae sedis</taxon>
        <taxon>Zoopagomycota</taxon>
        <taxon>Kickxellomycotina</taxon>
        <taxon>Kickxellomycetes</taxon>
        <taxon>Kickxellales</taxon>
        <taxon>Kickxellaceae</taxon>
        <taxon>Coemansia</taxon>
    </lineage>
</organism>
<evidence type="ECO:0000313" key="2">
    <source>
        <dbReference type="Proteomes" id="UP001140096"/>
    </source>
</evidence>
<protein>
    <submittedName>
        <fullName evidence="1">Uncharacterized protein</fullName>
    </submittedName>
</protein>
<dbReference type="EMBL" id="JANBUP010001010">
    <property type="protein sequence ID" value="KAJ2809203.1"/>
    <property type="molecule type" value="Genomic_DNA"/>
</dbReference>
<accession>A0ACC1LJB4</accession>
<comment type="caution">
    <text evidence="1">The sequence shown here is derived from an EMBL/GenBank/DDBJ whole genome shotgun (WGS) entry which is preliminary data.</text>
</comment>
<evidence type="ECO:0000313" key="1">
    <source>
        <dbReference type="EMBL" id="KAJ2809203.1"/>
    </source>
</evidence>